<comment type="caution">
    <text evidence="1">The sequence shown here is derived from an EMBL/GenBank/DDBJ whole genome shotgun (WGS) entry which is preliminary data.</text>
</comment>
<dbReference type="OrthoDB" id="10020054at2"/>
<protein>
    <submittedName>
        <fullName evidence="1">Uncharacterized protein</fullName>
    </submittedName>
</protein>
<evidence type="ECO:0000313" key="1">
    <source>
        <dbReference type="EMBL" id="PSG87042.1"/>
    </source>
</evidence>
<dbReference type="RefSeq" id="WP_106680455.1">
    <property type="nucleotide sequence ID" value="NZ_JACHWV010000002.1"/>
</dbReference>
<sequence length="709" mass="83394">MGNERNTKFRVESRTTFLKTVNPSFPTLEGKIGLACADSADQLLKKIREKRLNKTYRSSFSISADNINRHIERVEHETVEFTITVLNTFLCFFFLKKSPKYQYAETHTEQNLRDFFNHITIRNGKDSDLKKFNKFLKDLELVKEGLTPLFNDFSFEINSEWEFSMVKNITTGIDSDNNEIPFIKGTTLIYNLFFQRIKKMNFTITDFFTSNMDVNCQWYGIVNSFDVPRRELQDLIKISKTTFKTPRVLKISAIIYGDSGVGKSTLLRRLSFELKNETFKTLWLNKNELSIFLKEGLNVIEADFKNNYLIIIEAIDVDLEIMCVLLKRIESFTNVRIIISTNKIEGTPYYKYLINREHKYFINNDKNSEILSQILIKHPQWKNISNEIIGKENSNNMALYLSLYIIARLNNENETTKIDLSDASTVFEKIIADDFRELYKAFPGLAKILFYLSSTYNEHKLIPLYDHFLLMGDVLNKNTEISEIFHDLNKGESHIHKILRSYIHTYKSPIDDRLYLFFNHDYLVESGISKMLYFLPELGVFDDIVKKKLLKDTFKNLEKDIYFSFSLLEFMIKRNIHVFRDDEEIFSHINKILESKEGKYYYSYFFELKELSDYLVRKCLNKLLFSKIRFSRYNWADIFIENPKIVNMILNHWSIIQLPPTAIVAALRFSKSESDKIRAVTRLIQAPNLDKGVLASCKKVLKENKKKTP</sequence>
<accession>A0A2T1N620</accession>
<dbReference type="EMBL" id="PXOT01000027">
    <property type="protein sequence ID" value="PSG87042.1"/>
    <property type="molecule type" value="Genomic_DNA"/>
</dbReference>
<reference evidence="1 2" key="1">
    <citation type="submission" date="2018-03" db="EMBL/GenBank/DDBJ databases">
        <title>Mesoflavibacter sp. HG37 and Mesoflavibacter sp. HG96 sp.nov., two marine bacteria isolated from seawater of Western Pacific Ocean.</title>
        <authorList>
            <person name="Cheng H."/>
            <person name="Wu Y.-H."/>
            <person name="Guo L.-L."/>
            <person name="Xu X.-W."/>
        </authorList>
    </citation>
    <scope>NUCLEOTIDE SEQUENCE [LARGE SCALE GENOMIC DNA]</scope>
    <source>
        <strain evidence="1 2">KCTC 42117</strain>
    </source>
</reference>
<gene>
    <name evidence="1" type="ORF">C7H61_13105</name>
</gene>
<dbReference type="AlphaFoldDB" id="A0A2T1N620"/>
<keyword evidence="2" id="KW-1185">Reference proteome</keyword>
<dbReference type="InterPro" id="IPR027417">
    <property type="entry name" value="P-loop_NTPase"/>
</dbReference>
<organism evidence="1 2">
    <name type="scientific">Mesoflavibacter zeaxanthinifaciens subsp. sabulilitoris</name>
    <dbReference type="NCBI Taxonomy" id="1520893"/>
    <lineage>
        <taxon>Bacteria</taxon>
        <taxon>Pseudomonadati</taxon>
        <taxon>Bacteroidota</taxon>
        <taxon>Flavobacteriia</taxon>
        <taxon>Flavobacteriales</taxon>
        <taxon>Flavobacteriaceae</taxon>
        <taxon>Mesoflavibacter</taxon>
    </lineage>
</organism>
<dbReference type="SUPFAM" id="SSF52540">
    <property type="entry name" value="P-loop containing nucleoside triphosphate hydrolases"/>
    <property type="match status" value="1"/>
</dbReference>
<name>A0A2T1N620_9FLAO</name>
<dbReference type="Proteomes" id="UP000238430">
    <property type="component" value="Unassembled WGS sequence"/>
</dbReference>
<proteinExistence type="predicted"/>
<evidence type="ECO:0000313" key="2">
    <source>
        <dbReference type="Proteomes" id="UP000238430"/>
    </source>
</evidence>